<dbReference type="CDD" id="cd00221">
    <property type="entry name" value="Vsr"/>
    <property type="match status" value="1"/>
</dbReference>
<evidence type="ECO:0000256" key="6">
    <source>
        <dbReference type="PIRNR" id="PIRNR018267"/>
    </source>
</evidence>
<feature type="domain" description="DUF559" evidence="7">
    <location>
        <begin position="99"/>
        <end position="140"/>
    </location>
</feature>
<dbReference type="GO" id="GO:0004519">
    <property type="term" value="F:endonuclease activity"/>
    <property type="evidence" value="ECO:0007669"/>
    <property type="project" value="UniProtKB-KW"/>
</dbReference>
<dbReference type="InterPro" id="IPR011335">
    <property type="entry name" value="Restrct_endonuc-II-like"/>
</dbReference>
<keyword evidence="5 6" id="KW-0234">DNA repair</keyword>
<dbReference type="Gene3D" id="3.40.960.10">
    <property type="entry name" value="VSR Endonuclease"/>
    <property type="match status" value="1"/>
</dbReference>
<dbReference type="Pfam" id="PF04480">
    <property type="entry name" value="DUF559"/>
    <property type="match status" value="1"/>
</dbReference>
<organism evidence="8 9">
    <name type="scientific">Solidesulfovibrio fructosivorans JJ]</name>
    <dbReference type="NCBI Taxonomy" id="596151"/>
    <lineage>
        <taxon>Bacteria</taxon>
        <taxon>Pseudomonadati</taxon>
        <taxon>Thermodesulfobacteriota</taxon>
        <taxon>Desulfovibrionia</taxon>
        <taxon>Desulfovibrionales</taxon>
        <taxon>Desulfovibrionaceae</taxon>
        <taxon>Solidesulfovibrio</taxon>
    </lineage>
</organism>
<dbReference type="eggNOG" id="COG3727">
    <property type="taxonomic scope" value="Bacteria"/>
</dbReference>
<dbReference type="REBASE" id="42957">
    <property type="entry name" value="V.DfrJJORF170P"/>
</dbReference>
<accession>E1JRB9</accession>
<dbReference type="PIRSF" id="PIRSF018267">
    <property type="entry name" value="VSR_endonuc"/>
    <property type="match status" value="1"/>
</dbReference>
<dbReference type="GO" id="GO:0006298">
    <property type="term" value="P:mismatch repair"/>
    <property type="evidence" value="ECO:0007669"/>
    <property type="project" value="UniProtKB-UniRule"/>
</dbReference>
<keyword evidence="2 6" id="KW-0255">Endonuclease</keyword>
<evidence type="ECO:0000313" key="8">
    <source>
        <dbReference type="EMBL" id="EFL53120.1"/>
    </source>
</evidence>
<comment type="function">
    <text evidence="6">May nick specific sequences that contain T:G mispairs resulting from m5C-deamination.</text>
</comment>
<keyword evidence="4 6" id="KW-0378">Hydrolase</keyword>
<dbReference type="EC" id="3.1.-.-" evidence="6"/>
<dbReference type="RefSeq" id="WP_005990193.1">
    <property type="nucleotide sequence ID" value="NZ_AECZ01000001.1"/>
</dbReference>
<keyword evidence="9" id="KW-1185">Reference proteome</keyword>
<dbReference type="Pfam" id="PF03852">
    <property type="entry name" value="Vsr"/>
    <property type="match status" value="1"/>
</dbReference>
<reference evidence="8 9" key="1">
    <citation type="submission" date="2010-08" db="EMBL/GenBank/DDBJ databases">
        <title>The draft genome of Desulfovibrio fructosovorans JJ.</title>
        <authorList>
            <consortium name="US DOE Joint Genome Institute (JGI-PGF)"/>
            <person name="Lucas S."/>
            <person name="Copeland A."/>
            <person name="Lapidus A."/>
            <person name="Cheng J.-F."/>
            <person name="Bruce D."/>
            <person name="Goodwin L."/>
            <person name="Pitluck S."/>
            <person name="Land M.L."/>
            <person name="Hauser L."/>
            <person name="Chang Y.-J."/>
            <person name="Jeffries C."/>
            <person name="Wall J.D."/>
            <person name="Stahl D.A."/>
            <person name="Arkin A.P."/>
            <person name="Dehal P."/>
            <person name="Stolyar S.M."/>
            <person name="Hazen T.C."/>
            <person name="Woyke T.J."/>
        </authorList>
    </citation>
    <scope>NUCLEOTIDE SEQUENCE [LARGE SCALE GENOMIC DNA]</scope>
    <source>
        <strain evidence="8 9">JJ</strain>
    </source>
</reference>
<comment type="similarity">
    <text evidence="6">Belongs to the vsr family.</text>
</comment>
<gene>
    <name evidence="8" type="ORF">DesfrDRAFT_0168</name>
</gene>
<keyword evidence="3 6" id="KW-0227">DNA damage</keyword>
<dbReference type="InterPro" id="IPR007569">
    <property type="entry name" value="DUF559"/>
</dbReference>
<dbReference type="EMBL" id="AECZ01000001">
    <property type="protein sequence ID" value="EFL53120.1"/>
    <property type="molecule type" value="Genomic_DNA"/>
</dbReference>
<protein>
    <recommendedName>
        <fullName evidence="6">Very short patch repair endonuclease</fullName>
        <ecNumber evidence="6">3.1.-.-</ecNumber>
    </recommendedName>
</protein>
<dbReference type="SUPFAM" id="SSF52980">
    <property type="entry name" value="Restriction endonuclease-like"/>
    <property type="match status" value="1"/>
</dbReference>
<dbReference type="GO" id="GO:0016787">
    <property type="term" value="F:hydrolase activity"/>
    <property type="evidence" value="ECO:0007669"/>
    <property type="project" value="UniProtKB-KW"/>
</dbReference>
<sequence length="142" mass="16807">MTVAESDERTDVLTEEQRRRCMAANKGRNTKPELLLRKKLWSLGLRYRIGHNLPGRPDIVFVSRRLAIFVDGCFWHRCPEHFRMPKTNHDFWERKISRNVSRDAEVTAQLAAAGWQVLRIWEHELRQDFDGVVIRIQRTIGQ</sequence>
<dbReference type="NCBIfam" id="TIGR00632">
    <property type="entry name" value="vsr"/>
    <property type="match status" value="1"/>
</dbReference>
<dbReference type="STRING" id="596151.DesfrDRAFT_0168"/>
<dbReference type="OrthoDB" id="9801520at2"/>
<comment type="caution">
    <text evidence="8">The sequence shown here is derived from an EMBL/GenBank/DDBJ whole genome shotgun (WGS) entry which is preliminary data.</text>
</comment>
<evidence type="ECO:0000256" key="1">
    <source>
        <dbReference type="ARBA" id="ARBA00022722"/>
    </source>
</evidence>
<evidence type="ECO:0000313" key="9">
    <source>
        <dbReference type="Proteomes" id="UP000006250"/>
    </source>
</evidence>
<evidence type="ECO:0000256" key="2">
    <source>
        <dbReference type="ARBA" id="ARBA00022759"/>
    </source>
</evidence>
<evidence type="ECO:0000259" key="7">
    <source>
        <dbReference type="Pfam" id="PF04480"/>
    </source>
</evidence>
<evidence type="ECO:0000256" key="4">
    <source>
        <dbReference type="ARBA" id="ARBA00022801"/>
    </source>
</evidence>
<keyword evidence="1 6" id="KW-0540">Nuclease</keyword>
<proteinExistence type="inferred from homology"/>
<dbReference type="InterPro" id="IPR004603">
    <property type="entry name" value="DNA_mismatch_endonuc_vsr"/>
</dbReference>
<evidence type="ECO:0000256" key="5">
    <source>
        <dbReference type="ARBA" id="ARBA00023204"/>
    </source>
</evidence>
<dbReference type="Proteomes" id="UP000006250">
    <property type="component" value="Unassembled WGS sequence"/>
</dbReference>
<dbReference type="AlphaFoldDB" id="E1JRB9"/>
<name>E1JRB9_SOLFR</name>
<evidence type="ECO:0000256" key="3">
    <source>
        <dbReference type="ARBA" id="ARBA00022763"/>
    </source>
</evidence>